<dbReference type="InterPro" id="IPR020846">
    <property type="entry name" value="MFS_dom"/>
</dbReference>
<keyword evidence="9" id="KW-1185">Reference proteome</keyword>
<feature type="transmembrane region" description="Helical" evidence="6">
    <location>
        <begin position="272"/>
        <end position="294"/>
    </location>
</feature>
<feature type="transmembrane region" description="Helical" evidence="6">
    <location>
        <begin position="232"/>
        <end position="252"/>
    </location>
</feature>
<evidence type="ECO:0000259" key="7">
    <source>
        <dbReference type="PROSITE" id="PS50850"/>
    </source>
</evidence>
<feature type="transmembrane region" description="Helical" evidence="6">
    <location>
        <begin position="328"/>
        <end position="352"/>
    </location>
</feature>
<comment type="caution">
    <text evidence="8">The sequence shown here is derived from an EMBL/GenBank/DDBJ whole genome shotgun (WGS) entry which is preliminary data.</text>
</comment>
<dbReference type="InterPro" id="IPR005829">
    <property type="entry name" value="Sugar_transporter_CS"/>
</dbReference>
<evidence type="ECO:0000313" key="8">
    <source>
        <dbReference type="EMBL" id="MCZ8513276.1"/>
    </source>
</evidence>
<evidence type="ECO:0000256" key="4">
    <source>
        <dbReference type="ARBA" id="ARBA00022989"/>
    </source>
</evidence>
<dbReference type="PANTHER" id="PTHR23508">
    <property type="entry name" value="CARBOXYLIC ACID TRANSPORTER PROTEIN HOMOLOG"/>
    <property type="match status" value="1"/>
</dbReference>
<dbReference type="Gene3D" id="1.20.1250.20">
    <property type="entry name" value="MFS general substrate transporter like domains"/>
    <property type="match status" value="1"/>
</dbReference>
<gene>
    <name evidence="8" type="ORF">O9H85_12745</name>
</gene>
<keyword evidence="2" id="KW-0813">Transport</keyword>
<evidence type="ECO:0000256" key="1">
    <source>
        <dbReference type="ARBA" id="ARBA00004651"/>
    </source>
</evidence>
<dbReference type="SUPFAM" id="SSF103473">
    <property type="entry name" value="MFS general substrate transporter"/>
    <property type="match status" value="1"/>
</dbReference>
<feature type="transmembrane region" description="Helical" evidence="6">
    <location>
        <begin position="163"/>
        <end position="181"/>
    </location>
</feature>
<dbReference type="InterPro" id="IPR036259">
    <property type="entry name" value="MFS_trans_sf"/>
</dbReference>
<feature type="transmembrane region" description="Helical" evidence="6">
    <location>
        <begin position="74"/>
        <end position="93"/>
    </location>
</feature>
<feature type="transmembrane region" description="Helical" evidence="6">
    <location>
        <begin position="373"/>
        <end position="391"/>
    </location>
</feature>
<sequence length="432" mass="47113">MDDKKLRTARYLIAAGELLQGYDTAIVAVAILFLKPQFNLSTTQSGLLLTATDLGGIIGLLISGYLADKYGRRAVFSIDLIIFTLFALLSGFSQNFLEIYITRFILGMAIGADIPVITSFLGEIAPSNRRGRFIAFTPQFFQIMGTVAASALGLIFKDAGVDVWRWLFIAGAIPSAIIFLARRSLPESPVWLAKNGRIEEAEIAAKKIGVTINLQEISPVQTRFKELLTAKFLVPLAIVYVWGILHCVLSPFSQKATPYILKYGVGSSTTASFVLTMIIQVGAIIGMYAGSIAIDKTNRKVTGTIGLFLTGAFYILTAFVGIPSHSMIIMGAFYFILNLFYWTFIPTLSYVWGTEIFPSRIRGTANGIQFTSCRVGGVIGGNLVTLGIADIGVEKTIAFGMLPVLLMILILWIAPNLNKNQGQKLESIEQTM</sequence>
<protein>
    <submittedName>
        <fullName evidence="8">MFS transporter</fullName>
    </submittedName>
</protein>
<dbReference type="PROSITE" id="PS50850">
    <property type="entry name" value="MFS"/>
    <property type="match status" value="1"/>
</dbReference>
<dbReference type="Pfam" id="PF00083">
    <property type="entry name" value="Sugar_tr"/>
    <property type="match status" value="1"/>
</dbReference>
<name>A0ABT4Q905_9BACL</name>
<dbReference type="EMBL" id="JAQAGZ010000007">
    <property type="protein sequence ID" value="MCZ8513276.1"/>
    <property type="molecule type" value="Genomic_DNA"/>
</dbReference>
<dbReference type="PROSITE" id="PS00217">
    <property type="entry name" value="SUGAR_TRANSPORT_2"/>
    <property type="match status" value="1"/>
</dbReference>
<evidence type="ECO:0000256" key="6">
    <source>
        <dbReference type="SAM" id="Phobius"/>
    </source>
</evidence>
<dbReference type="PANTHER" id="PTHR23508:SF10">
    <property type="entry name" value="CARBOXYLIC ACID TRANSPORTER PROTEIN HOMOLOG"/>
    <property type="match status" value="1"/>
</dbReference>
<reference evidence="8 9" key="1">
    <citation type="submission" date="2022-12" db="EMBL/GenBank/DDBJ databases">
        <title>Draft genome sequence of Paenibacillus sp. dW9.</title>
        <authorList>
            <person name="Choi E.-W."/>
            <person name="Kim D.-U."/>
        </authorList>
    </citation>
    <scope>NUCLEOTIDE SEQUENCE [LARGE SCALE GENOMIC DNA]</scope>
    <source>
        <strain evidence="9">dW9</strain>
    </source>
</reference>
<dbReference type="RefSeq" id="WP_269881767.1">
    <property type="nucleotide sequence ID" value="NZ_JAQAGZ010000007.1"/>
</dbReference>
<feature type="domain" description="Major facilitator superfamily (MFS) profile" evidence="7">
    <location>
        <begin position="9"/>
        <end position="418"/>
    </location>
</feature>
<keyword evidence="4 6" id="KW-1133">Transmembrane helix</keyword>
<keyword evidence="3 6" id="KW-0812">Transmembrane</keyword>
<accession>A0ABT4Q905</accession>
<evidence type="ECO:0000256" key="2">
    <source>
        <dbReference type="ARBA" id="ARBA00022448"/>
    </source>
</evidence>
<feature type="transmembrane region" description="Helical" evidence="6">
    <location>
        <begin position="133"/>
        <end position="157"/>
    </location>
</feature>
<feature type="transmembrane region" description="Helical" evidence="6">
    <location>
        <begin position="301"/>
        <end position="322"/>
    </location>
</feature>
<keyword evidence="5 6" id="KW-0472">Membrane</keyword>
<proteinExistence type="predicted"/>
<comment type="subcellular location">
    <subcellularLocation>
        <location evidence="1">Cell membrane</location>
        <topology evidence="1">Multi-pass membrane protein</topology>
    </subcellularLocation>
</comment>
<evidence type="ECO:0000313" key="9">
    <source>
        <dbReference type="Proteomes" id="UP001527882"/>
    </source>
</evidence>
<feature type="transmembrane region" description="Helical" evidence="6">
    <location>
        <begin position="99"/>
        <end position="121"/>
    </location>
</feature>
<dbReference type="InterPro" id="IPR005828">
    <property type="entry name" value="MFS_sugar_transport-like"/>
</dbReference>
<feature type="transmembrane region" description="Helical" evidence="6">
    <location>
        <begin position="46"/>
        <end position="67"/>
    </location>
</feature>
<organism evidence="8 9">
    <name type="scientific">Paenibacillus gyeongsangnamensis</name>
    <dbReference type="NCBI Taxonomy" id="3388067"/>
    <lineage>
        <taxon>Bacteria</taxon>
        <taxon>Bacillati</taxon>
        <taxon>Bacillota</taxon>
        <taxon>Bacilli</taxon>
        <taxon>Bacillales</taxon>
        <taxon>Paenibacillaceae</taxon>
        <taxon>Paenibacillus</taxon>
    </lineage>
</organism>
<evidence type="ECO:0000256" key="5">
    <source>
        <dbReference type="ARBA" id="ARBA00023136"/>
    </source>
</evidence>
<feature type="transmembrane region" description="Helical" evidence="6">
    <location>
        <begin position="397"/>
        <end position="414"/>
    </location>
</feature>
<evidence type="ECO:0000256" key="3">
    <source>
        <dbReference type="ARBA" id="ARBA00022692"/>
    </source>
</evidence>
<feature type="transmembrane region" description="Helical" evidence="6">
    <location>
        <begin position="12"/>
        <end position="34"/>
    </location>
</feature>
<dbReference type="Proteomes" id="UP001527882">
    <property type="component" value="Unassembled WGS sequence"/>
</dbReference>